<name>A0A1I3HA36_9FIRM</name>
<dbReference type="InterPro" id="IPR013702">
    <property type="entry name" value="FIST_domain_N"/>
</dbReference>
<sequence length="377" mass="41737">MKIHMEQGRSLETFEKALITLEQDQEITGIMIFACDADQWTPDQLDPLLTRCRKPIWGGIFPEIIFGEQKLATGTLFIGFTQPVKTVIIEDLDEEPASIRQAIERGFGREYTLEQTMFVFADGLSHGIERLRDSLFQTLGSMPNYVGGGAGSLSFSQSPCIFTSRGLQENAAVLTLATQKSGIGVAHGWQQVSKPHKITESKGTHIISIDWVPAFDIYQEIVEALSGKRFQDHDFFHIAKAYPLGIAYQDLEMFVRDPIGISAENHLVCVGDIPTNSIVYVLHGNTESLLAGAKETVETATKAFELATQKQIQEASVTLVIDCISRALFWGKAFSTELNAIKGAPKVIGALTLGEFANIRRDYLAFHNKTIMTSFLE</sequence>
<dbReference type="Pfam" id="PF08495">
    <property type="entry name" value="FIST"/>
    <property type="match status" value="1"/>
</dbReference>
<reference evidence="4" key="1">
    <citation type="submission" date="2016-10" db="EMBL/GenBank/DDBJ databases">
        <authorList>
            <person name="Varghese N."/>
            <person name="Submissions S."/>
        </authorList>
    </citation>
    <scope>NUCLEOTIDE SEQUENCE [LARGE SCALE GENOMIC DNA]</scope>
    <source>
        <strain evidence="4">Z-7934</strain>
    </source>
</reference>
<dbReference type="STRING" id="69895.SAMN05192551_11219"/>
<dbReference type="SMART" id="SM00897">
    <property type="entry name" value="FIST"/>
    <property type="match status" value="1"/>
</dbReference>
<evidence type="ECO:0000313" key="3">
    <source>
        <dbReference type="EMBL" id="SFI32417.1"/>
    </source>
</evidence>
<evidence type="ECO:0000313" key="4">
    <source>
        <dbReference type="Proteomes" id="UP000199287"/>
    </source>
</evidence>
<feature type="domain" description="FIST C-domain" evidence="2">
    <location>
        <begin position="214"/>
        <end position="359"/>
    </location>
</feature>
<evidence type="ECO:0000259" key="2">
    <source>
        <dbReference type="SMART" id="SM01204"/>
    </source>
</evidence>
<organism evidence="3 4">
    <name type="scientific">Tindallia magadiensis</name>
    <dbReference type="NCBI Taxonomy" id="69895"/>
    <lineage>
        <taxon>Bacteria</taxon>
        <taxon>Bacillati</taxon>
        <taxon>Bacillota</taxon>
        <taxon>Clostridia</taxon>
        <taxon>Peptostreptococcales</taxon>
        <taxon>Tindalliaceae</taxon>
        <taxon>Tindallia</taxon>
    </lineage>
</organism>
<protein>
    <submittedName>
        <fullName evidence="3">FIST N domain-containing protein</fullName>
    </submittedName>
</protein>
<dbReference type="OrthoDB" id="378730at2"/>
<feature type="domain" description="FIST" evidence="1">
    <location>
        <begin position="26"/>
        <end position="213"/>
    </location>
</feature>
<dbReference type="AlphaFoldDB" id="A0A1I3HA36"/>
<keyword evidence="4" id="KW-1185">Reference proteome</keyword>
<evidence type="ECO:0000259" key="1">
    <source>
        <dbReference type="SMART" id="SM00897"/>
    </source>
</evidence>
<dbReference type="Pfam" id="PF10442">
    <property type="entry name" value="FIST_C"/>
    <property type="match status" value="1"/>
</dbReference>
<dbReference type="InterPro" id="IPR019494">
    <property type="entry name" value="FIST_C"/>
</dbReference>
<gene>
    <name evidence="3" type="ORF">SAMN05192551_11219</name>
</gene>
<dbReference type="Proteomes" id="UP000199287">
    <property type="component" value="Unassembled WGS sequence"/>
</dbReference>
<proteinExistence type="predicted"/>
<dbReference type="EMBL" id="FOQA01000012">
    <property type="protein sequence ID" value="SFI32417.1"/>
    <property type="molecule type" value="Genomic_DNA"/>
</dbReference>
<dbReference type="PANTHER" id="PTHR40252:SF2">
    <property type="entry name" value="BLR0328 PROTEIN"/>
    <property type="match status" value="1"/>
</dbReference>
<dbReference type="RefSeq" id="WP_093373622.1">
    <property type="nucleotide sequence ID" value="NZ_FOQA01000012.1"/>
</dbReference>
<accession>A0A1I3HA36</accession>
<dbReference type="SMART" id="SM01204">
    <property type="entry name" value="FIST_C"/>
    <property type="match status" value="1"/>
</dbReference>
<dbReference type="PANTHER" id="PTHR40252">
    <property type="entry name" value="BLR0328 PROTEIN"/>
    <property type="match status" value="1"/>
</dbReference>